<organism evidence="1 2">
    <name type="scientific">Bowmanella yangjiangensis</name>
    <dbReference type="NCBI Taxonomy" id="2811230"/>
    <lineage>
        <taxon>Bacteria</taxon>
        <taxon>Pseudomonadati</taxon>
        <taxon>Pseudomonadota</taxon>
        <taxon>Gammaproteobacteria</taxon>
        <taxon>Alteromonadales</taxon>
        <taxon>Alteromonadaceae</taxon>
        <taxon>Bowmanella</taxon>
    </lineage>
</organism>
<accession>A0ABS3CTR7</accession>
<comment type="caution">
    <text evidence="1">The sequence shown here is derived from an EMBL/GenBank/DDBJ whole genome shotgun (WGS) entry which is preliminary data.</text>
</comment>
<protein>
    <recommendedName>
        <fullName evidence="3">Helicase HerA central domain-containing protein</fullName>
    </recommendedName>
</protein>
<dbReference type="EMBL" id="JAFKCS010000010">
    <property type="protein sequence ID" value="MBN7820522.1"/>
    <property type="molecule type" value="Genomic_DNA"/>
</dbReference>
<dbReference type="InterPro" id="IPR027417">
    <property type="entry name" value="P-loop_NTPase"/>
</dbReference>
<dbReference type="Gene3D" id="3.40.50.300">
    <property type="entry name" value="P-loop containing nucleotide triphosphate hydrolases"/>
    <property type="match status" value="1"/>
</dbReference>
<evidence type="ECO:0000313" key="2">
    <source>
        <dbReference type="Proteomes" id="UP000663992"/>
    </source>
</evidence>
<gene>
    <name evidence="1" type="ORF">J0A65_11640</name>
</gene>
<evidence type="ECO:0000313" key="1">
    <source>
        <dbReference type="EMBL" id="MBN7820522.1"/>
    </source>
</evidence>
<dbReference type="RefSeq" id="WP_206594361.1">
    <property type="nucleotide sequence ID" value="NZ_JAFKCS010000010.1"/>
</dbReference>
<dbReference type="Proteomes" id="UP000663992">
    <property type="component" value="Unassembled WGS sequence"/>
</dbReference>
<reference evidence="1 2" key="1">
    <citation type="submission" date="2021-03" db="EMBL/GenBank/DDBJ databases">
        <title>novel species isolated from a fishpond in China.</title>
        <authorList>
            <person name="Lu H."/>
            <person name="Cai Z."/>
        </authorList>
    </citation>
    <scope>NUCLEOTIDE SEQUENCE [LARGE SCALE GENOMIC DNA]</scope>
    <source>
        <strain evidence="1 2">Y57</strain>
    </source>
</reference>
<name>A0ABS3CTR7_9ALTE</name>
<sequence>MAINASNRHSARHACITCATGNGKGIAVTSLVYPSTSCLAVFDPYGEYEGRFGRRKAFSYRTRRGFARAFAAAWKSHKPFVVVYHPQADRDRLEEMEWFGQLMWMASDGNRVLHVLFEEFGKCTESISKDDTIAGEIATGGRKFGMIAGYVFQRSAEVPKTIWGNCPIKVIGAQEYTADVKRIQDQLGCSADDVADLGRLNQAFSAYVPAYDDRVKTKCHYLVARGLMDFSRQAALVYPNRHLVKNWSAEQKRLHQESRFTLVNPEILK</sequence>
<keyword evidence="2" id="KW-1185">Reference proteome</keyword>
<evidence type="ECO:0008006" key="3">
    <source>
        <dbReference type="Google" id="ProtNLM"/>
    </source>
</evidence>
<proteinExistence type="predicted"/>